<accession>T1IN34</accession>
<evidence type="ECO:0000259" key="5">
    <source>
        <dbReference type="Pfam" id="PF12260"/>
    </source>
</evidence>
<keyword evidence="3" id="KW-0964">Secreted</keyword>
<dbReference type="PANTHER" id="PTHR32073:SF7">
    <property type="entry name" value="GH11358P"/>
    <property type="match status" value="1"/>
</dbReference>
<name>T1IN34_STRMM</name>
<dbReference type="InterPro" id="IPR020519">
    <property type="entry name" value="DIPK2A/B"/>
</dbReference>
<evidence type="ECO:0000256" key="1">
    <source>
        <dbReference type="ARBA" id="ARBA00004613"/>
    </source>
</evidence>
<comment type="similarity">
    <text evidence="2">Belongs to the DIPK family.</text>
</comment>
<dbReference type="PhylomeDB" id="T1IN34"/>
<evidence type="ECO:0000256" key="3">
    <source>
        <dbReference type="ARBA" id="ARBA00022525"/>
    </source>
</evidence>
<feature type="domain" description="FAM69 protein-kinase" evidence="5">
    <location>
        <begin position="73"/>
        <end position="151"/>
    </location>
</feature>
<dbReference type="Pfam" id="PF12260">
    <property type="entry name" value="PIP49_C"/>
    <property type="match status" value="1"/>
</dbReference>
<dbReference type="EMBL" id="JH431138">
    <property type="status" value="NOT_ANNOTATED_CDS"/>
    <property type="molecule type" value="Genomic_DNA"/>
</dbReference>
<dbReference type="HOGENOM" id="CLU_1706468_0_0_1"/>
<evidence type="ECO:0000313" key="7">
    <source>
        <dbReference type="Proteomes" id="UP000014500"/>
    </source>
</evidence>
<dbReference type="EnsemblMetazoa" id="SMAR002404-RA">
    <property type="protein sequence ID" value="SMAR002404-PA"/>
    <property type="gene ID" value="SMAR002404"/>
</dbReference>
<dbReference type="GO" id="GO:0005576">
    <property type="term" value="C:extracellular region"/>
    <property type="evidence" value="ECO:0007669"/>
    <property type="project" value="UniProtKB-SubCell"/>
</dbReference>
<organism evidence="6 7">
    <name type="scientific">Strigamia maritima</name>
    <name type="common">European centipede</name>
    <name type="synonym">Geophilus maritimus</name>
    <dbReference type="NCBI Taxonomy" id="126957"/>
    <lineage>
        <taxon>Eukaryota</taxon>
        <taxon>Metazoa</taxon>
        <taxon>Ecdysozoa</taxon>
        <taxon>Arthropoda</taxon>
        <taxon>Myriapoda</taxon>
        <taxon>Chilopoda</taxon>
        <taxon>Pleurostigmophora</taxon>
        <taxon>Geophilomorpha</taxon>
        <taxon>Linotaeniidae</taxon>
        <taxon>Strigamia</taxon>
    </lineage>
</organism>
<dbReference type="AlphaFoldDB" id="T1IN34"/>
<dbReference type="InterPro" id="IPR022049">
    <property type="entry name" value="FAM69_kinase_dom"/>
</dbReference>
<evidence type="ECO:0000313" key="6">
    <source>
        <dbReference type="EnsemblMetazoa" id="SMAR002404-PA"/>
    </source>
</evidence>
<dbReference type="Proteomes" id="UP000014500">
    <property type="component" value="Unassembled WGS sequence"/>
</dbReference>
<evidence type="ECO:0000256" key="4">
    <source>
        <dbReference type="ARBA" id="ARBA00022729"/>
    </source>
</evidence>
<protein>
    <recommendedName>
        <fullName evidence="5">FAM69 protein-kinase domain-containing protein</fullName>
    </recommendedName>
</protein>
<comment type="subcellular location">
    <subcellularLocation>
        <location evidence="1">Secreted</location>
    </subcellularLocation>
</comment>
<evidence type="ECO:0000256" key="2">
    <source>
        <dbReference type="ARBA" id="ARBA00006338"/>
    </source>
</evidence>
<reference evidence="7" key="1">
    <citation type="submission" date="2011-05" db="EMBL/GenBank/DDBJ databases">
        <authorList>
            <person name="Richards S.R."/>
            <person name="Qu J."/>
            <person name="Jiang H."/>
            <person name="Jhangiani S.N."/>
            <person name="Agravi P."/>
            <person name="Goodspeed R."/>
            <person name="Gross S."/>
            <person name="Mandapat C."/>
            <person name="Jackson L."/>
            <person name="Mathew T."/>
            <person name="Pu L."/>
            <person name="Thornton R."/>
            <person name="Saada N."/>
            <person name="Wilczek-Boney K.B."/>
            <person name="Lee S."/>
            <person name="Kovar C."/>
            <person name="Wu Y."/>
            <person name="Scherer S.E."/>
            <person name="Worley K.C."/>
            <person name="Muzny D.M."/>
            <person name="Gibbs R."/>
        </authorList>
    </citation>
    <scope>NUCLEOTIDE SEQUENCE</scope>
    <source>
        <strain evidence="7">Brora</strain>
    </source>
</reference>
<proteinExistence type="inferred from homology"/>
<keyword evidence="4" id="KW-0732">Signal</keyword>
<keyword evidence="7" id="KW-1185">Reference proteome</keyword>
<sequence>MVLSVSFKYEYNSKKCYSSSAAHMLTSHVQIDDLSTLKYFYKTDLLRCSSSLVLGRLRDKVQENTDVYFLILLLLNTEPIILQTFTFENGWPFHCYLGACGRVIAEEYVDPSLSFQNVPLQMRMNLALQVTHIAQGLTNTSVGLHLYMTDVFVP</sequence>
<dbReference type="STRING" id="126957.T1IN34"/>
<dbReference type="PANTHER" id="PTHR32073">
    <property type="entry name" value="GH11358P"/>
    <property type="match status" value="1"/>
</dbReference>
<reference evidence="6" key="2">
    <citation type="submission" date="2015-02" db="UniProtKB">
        <authorList>
            <consortium name="EnsemblMetazoa"/>
        </authorList>
    </citation>
    <scope>IDENTIFICATION</scope>
</reference>